<dbReference type="Proteomes" id="UP000240717">
    <property type="component" value="Unassembled WGS sequence"/>
</dbReference>
<dbReference type="EMBL" id="PZEV01000001">
    <property type="protein sequence ID" value="PTI52655.1"/>
    <property type="molecule type" value="Genomic_DNA"/>
</dbReference>
<dbReference type="RefSeq" id="WP_002451242.1">
    <property type="nucleotide sequence ID" value="NZ_CP054017.1"/>
</dbReference>
<protein>
    <submittedName>
        <fullName evidence="2">Cell surface protein</fullName>
    </submittedName>
</protein>
<keyword evidence="1" id="KW-0732">Signal</keyword>
<feature type="signal peptide" evidence="1">
    <location>
        <begin position="1"/>
        <end position="28"/>
    </location>
</feature>
<feature type="chain" id="PRO_5015703711" evidence="1">
    <location>
        <begin position="29"/>
        <end position="185"/>
    </location>
</feature>
<name>A0A2T4Q3V6_STAWA</name>
<reference evidence="2 3" key="1">
    <citation type="journal article" date="2016" name="Front. Microbiol.">
        <title>Comprehensive Phylogenetic Analysis of Bovine Non-aureus Staphylococci Species Based on Whole-Genome Sequencing.</title>
        <authorList>
            <person name="Naushad S."/>
            <person name="Barkema H.W."/>
            <person name="Luby C."/>
            <person name="Condas L.A."/>
            <person name="Nobrega D.B."/>
            <person name="Carson D.A."/>
            <person name="De Buck J."/>
        </authorList>
    </citation>
    <scope>NUCLEOTIDE SEQUENCE [LARGE SCALE GENOMIC DNA]</scope>
    <source>
        <strain evidence="2 3">SNUC 2993</strain>
    </source>
</reference>
<dbReference type="AlphaFoldDB" id="A0A2T4Q3V6"/>
<sequence length="185" mass="19866">MKKRSIIATTVLASTVLFSVSFASEAKAEEVTADNAINVAQQAMKNSGGNPDLQNFNDVKDKGSYFIININNKSGAGVGAYKVYKNGEVQYKSGNFGDFSSLNSSDNYTGQGISAKNYEENHESQQENASVDSTKELNAYYVGKVKSNELPESGKDDTIPTDALAVLSLVAGTAFISQRPLRKIS</sequence>
<evidence type="ECO:0000313" key="2">
    <source>
        <dbReference type="EMBL" id="PTI52655.1"/>
    </source>
</evidence>
<evidence type="ECO:0000256" key="1">
    <source>
        <dbReference type="SAM" id="SignalP"/>
    </source>
</evidence>
<comment type="caution">
    <text evidence="2">The sequence shown here is derived from an EMBL/GenBank/DDBJ whole genome shotgun (WGS) entry which is preliminary data.</text>
</comment>
<proteinExistence type="predicted"/>
<organism evidence="2 3">
    <name type="scientific">Staphylococcus warneri</name>
    <dbReference type="NCBI Taxonomy" id="1292"/>
    <lineage>
        <taxon>Bacteria</taxon>
        <taxon>Bacillati</taxon>
        <taxon>Bacillota</taxon>
        <taxon>Bacilli</taxon>
        <taxon>Bacillales</taxon>
        <taxon>Staphylococcaceae</taxon>
        <taxon>Staphylococcus</taxon>
    </lineage>
</organism>
<evidence type="ECO:0000313" key="3">
    <source>
        <dbReference type="Proteomes" id="UP000240717"/>
    </source>
</evidence>
<gene>
    <name evidence="2" type="ORF">BU085_00105</name>
</gene>
<accession>A0A2T4Q3V6</accession>